<dbReference type="PROSITE" id="PS50930">
    <property type="entry name" value="HTH_LYTTR"/>
    <property type="match status" value="1"/>
</dbReference>
<organism evidence="4 5">
    <name type="scientific">Phaeobacter piscinae</name>
    <dbReference type="NCBI Taxonomy" id="1580596"/>
    <lineage>
        <taxon>Bacteria</taxon>
        <taxon>Pseudomonadati</taxon>
        <taxon>Pseudomonadota</taxon>
        <taxon>Alphaproteobacteria</taxon>
        <taxon>Rhodobacterales</taxon>
        <taxon>Roseobacteraceae</taxon>
        <taxon>Phaeobacter</taxon>
    </lineage>
</organism>
<evidence type="ECO:0000256" key="1">
    <source>
        <dbReference type="PROSITE-ProRule" id="PRU00169"/>
    </source>
</evidence>
<dbReference type="InterPro" id="IPR001789">
    <property type="entry name" value="Sig_transdc_resp-reg_receiver"/>
</dbReference>
<dbReference type="Proteomes" id="UP000218606">
    <property type="component" value="Chromosome"/>
</dbReference>
<sequence>MTISCIILEDQAPARRLLEAFSERHPDLNVVGATALPSIGREMLEAEKIDLMFLDLSLPQADGFEFLSSLASPPVTIVTTAYPSRAVQGFDLGVADYLVKPITFDRFGIAVSRAQVFLKEKKEEKLIKIPLGGGNFQRIRVGKIILLCADGDYVIIRTVGGKTHVPGPLGDWQKLLPAENFTRVHRSFIVNKHWVSKKIGRKLLVDGEEVPIGRTFLRSIDF</sequence>
<accession>A0AAN1GSM0</accession>
<dbReference type="PROSITE" id="PS50110">
    <property type="entry name" value="RESPONSE_REGULATORY"/>
    <property type="match status" value="1"/>
</dbReference>
<keyword evidence="1" id="KW-0597">Phosphoprotein</keyword>
<evidence type="ECO:0000313" key="5">
    <source>
        <dbReference type="Proteomes" id="UP000218606"/>
    </source>
</evidence>
<dbReference type="Gene3D" id="3.40.50.2300">
    <property type="match status" value="1"/>
</dbReference>
<evidence type="ECO:0000259" key="3">
    <source>
        <dbReference type="PROSITE" id="PS50930"/>
    </source>
</evidence>
<dbReference type="SMART" id="SM00850">
    <property type="entry name" value="LytTR"/>
    <property type="match status" value="1"/>
</dbReference>
<evidence type="ECO:0000259" key="2">
    <source>
        <dbReference type="PROSITE" id="PS50110"/>
    </source>
</evidence>
<dbReference type="AlphaFoldDB" id="A0AAN1GSM0"/>
<dbReference type="SUPFAM" id="SSF52172">
    <property type="entry name" value="CheY-like"/>
    <property type="match status" value="1"/>
</dbReference>
<dbReference type="InterPro" id="IPR011006">
    <property type="entry name" value="CheY-like_superfamily"/>
</dbReference>
<dbReference type="Pfam" id="PF04397">
    <property type="entry name" value="LytTR"/>
    <property type="match status" value="1"/>
</dbReference>
<dbReference type="GO" id="GO:0003677">
    <property type="term" value="F:DNA binding"/>
    <property type="evidence" value="ECO:0007669"/>
    <property type="project" value="InterPro"/>
</dbReference>
<dbReference type="Pfam" id="PF00072">
    <property type="entry name" value="Response_reg"/>
    <property type="match status" value="1"/>
</dbReference>
<name>A0AAN1GSM0_9RHOB</name>
<proteinExistence type="predicted"/>
<dbReference type="InterPro" id="IPR051271">
    <property type="entry name" value="2C-system_Tx_regulators"/>
</dbReference>
<protein>
    <submittedName>
        <fullName evidence="4">Cell cycle response regulator</fullName>
    </submittedName>
</protein>
<dbReference type="PANTHER" id="PTHR45526:SF1">
    <property type="entry name" value="TRANSCRIPTIONAL REGULATORY PROTEIN DCUR-RELATED"/>
    <property type="match status" value="1"/>
</dbReference>
<dbReference type="SMART" id="SM00448">
    <property type="entry name" value="REC"/>
    <property type="match status" value="1"/>
</dbReference>
<feature type="domain" description="HTH LytTR-type" evidence="3">
    <location>
        <begin position="139"/>
        <end position="222"/>
    </location>
</feature>
<dbReference type="PANTHER" id="PTHR45526">
    <property type="entry name" value="TRANSCRIPTIONAL REGULATORY PROTEIN DPIA"/>
    <property type="match status" value="1"/>
</dbReference>
<dbReference type="EMBL" id="CP010767">
    <property type="protein sequence ID" value="ATG44214.1"/>
    <property type="molecule type" value="Genomic_DNA"/>
</dbReference>
<gene>
    <name evidence="4" type="primary">ctrA_2</name>
    <name evidence="4" type="ORF">PhaeoP13_02291</name>
</gene>
<dbReference type="Gene3D" id="2.40.50.1020">
    <property type="entry name" value="LytTr DNA-binding domain"/>
    <property type="match status" value="1"/>
</dbReference>
<feature type="modified residue" description="4-aspartylphosphate" evidence="1">
    <location>
        <position position="55"/>
    </location>
</feature>
<reference evidence="4 5" key="1">
    <citation type="journal article" date="2017" name="Front. Microbiol.">
        <title>Phaeobacter piscinae sp. nov., a species of the Roseobacter group and potential aquaculture probiont.</title>
        <authorList>
            <person name="Sonnenschein E.C."/>
            <person name="Phippen C.B.W."/>
            <person name="Nielsen K.F."/>
            <person name="Mateiu R.V."/>
            <person name="Melchiorsen J."/>
            <person name="Gram L."/>
            <person name="Overmann J."/>
            <person name="Freese H.M."/>
        </authorList>
    </citation>
    <scope>NUCLEOTIDE SEQUENCE [LARGE SCALE GENOMIC DNA]</scope>
    <source>
        <strain evidence="4 5">P13</strain>
    </source>
</reference>
<feature type="domain" description="Response regulatory" evidence="2">
    <location>
        <begin position="4"/>
        <end position="115"/>
    </location>
</feature>
<dbReference type="GO" id="GO:0000156">
    <property type="term" value="F:phosphorelay response regulator activity"/>
    <property type="evidence" value="ECO:0007669"/>
    <property type="project" value="TreeGrafter"/>
</dbReference>
<evidence type="ECO:0000313" key="4">
    <source>
        <dbReference type="EMBL" id="ATG44214.1"/>
    </source>
</evidence>
<dbReference type="InterPro" id="IPR007492">
    <property type="entry name" value="LytTR_DNA-bd_dom"/>
</dbReference>
<dbReference type="RefSeq" id="WP_096871983.1">
    <property type="nucleotide sequence ID" value="NZ_CP010656.1"/>
</dbReference>